<proteinExistence type="predicted"/>
<dbReference type="EMBL" id="AUZY01006986">
    <property type="protein sequence ID" value="EQD52023.1"/>
    <property type="molecule type" value="Genomic_DNA"/>
</dbReference>
<keyword evidence="1" id="KW-1133">Transmembrane helix</keyword>
<comment type="caution">
    <text evidence="3">The sequence shown here is derived from an EMBL/GenBank/DDBJ whole genome shotgun (WGS) entry which is preliminary data.</text>
</comment>
<dbReference type="PANTHER" id="PTHR23520">
    <property type="entry name" value="TRANSPORTER, PUTATIVE (AFU_ORTHOLOGUE AFUA_3G04000)-RELATED"/>
    <property type="match status" value="1"/>
</dbReference>
<sequence>MDLALYLAHLGWSGAEIGLVLTGGGLITGALSLVVGATSDRLKRKPFIVGNEVLTLVSAVTAFFAHTPWLLAIPIILAGFGRGANGSAGPFAPAEQAWLALLTPPKRRGRVFSLNTATGFFGMATGAFLAAFPGWVHLGLLGYRLLFLLPVCASLFNLSLLACMKESRVIPARPAPTGRSRVRRRSENRSLRKLVVLNSVNGFAVGLIGPLMSYWFSVRFGIGPASIAPVMALAFAVTGVASLLTGRLTERIGLVKSVVGMRSVGLLLLVALPLMPTYTLAALVYFLRSGLNRGSVGARMAVVTSLVGDERRGWAASLNATSFQFPQALGPALSGALIEQGFLILPFYLAFVFQLVYVVGYWRTFRHLESAVSAP</sequence>
<feature type="transmembrane region" description="Helical" evidence="1">
    <location>
        <begin position="112"/>
        <end position="135"/>
    </location>
</feature>
<feature type="transmembrane region" description="Helical" evidence="1">
    <location>
        <begin position="141"/>
        <end position="163"/>
    </location>
</feature>
<feature type="transmembrane region" description="Helical" evidence="1">
    <location>
        <begin position="342"/>
        <end position="362"/>
    </location>
</feature>
<dbReference type="InterPro" id="IPR011701">
    <property type="entry name" value="MFS"/>
</dbReference>
<evidence type="ECO:0000313" key="3">
    <source>
        <dbReference type="EMBL" id="EQD52023.1"/>
    </source>
</evidence>
<keyword evidence="1" id="KW-0472">Membrane</keyword>
<feature type="domain" description="Major facilitator superfamily (MFS) profile" evidence="2">
    <location>
        <begin position="1"/>
        <end position="369"/>
    </location>
</feature>
<feature type="transmembrane region" description="Helical" evidence="1">
    <location>
        <begin position="12"/>
        <end position="35"/>
    </location>
</feature>
<feature type="transmembrane region" description="Helical" evidence="1">
    <location>
        <begin position="194"/>
        <end position="216"/>
    </location>
</feature>
<dbReference type="PANTHER" id="PTHR23520:SF5">
    <property type="entry name" value="TRANSPORTER, PUTATIVE (AFU_ORTHOLOGUE AFUA_3G04000)-RELATED"/>
    <property type="match status" value="1"/>
</dbReference>
<dbReference type="Pfam" id="PF07690">
    <property type="entry name" value="MFS_1"/>
    <property type="match status" value="2"/>
</dbReference>
<dbReference type="SUPFAM" id="SSF103473">
    <property type="entry name" value="MFS general substrate transporter"/>
    <property type="match status" value="1"/>
</dbReference>
<reference evidence="3" key="1">
    <citation type="submission" date="2013-08" db="EMBL/GenBank/DDBJ databases">
        <authorList>
            <person name="Mendez C."/>
            <person name="Richter M."/>
            <person name="Ferrer M."/>
            <person name="Sanchez J."/>
        </authorList>
    </citation>
    <scope>NUCLEOTIDE SEQUENCE</scope>
</reference>
<accession>T1A532</accession>
<dbReference type="InterPro" id="IPR020846">
    <property type="entry name" value="MFS_dom"/>
</dbReference>
<dbReference type="PROSITE" id="PS50850">
    <property type="entry name" value="MFS"/>
    <property type="match status" value="1"/>
</dbReference>
<feature type="transmembrane region" description="Helical" evidence="1">
    <location>
        <begin position="222"/>
        <end position="244"/>
    </location>
</feature>
<reference evidence="3" key="2">
    <citation type="journal article" date="2014" name="ISME J.">
        <title>Microbial stratification in low pH oxic and suboxic macroscopic growths along an acid mine drainage.</title>
        <authorList>
            <person name="Mendez-Garcia C."/>
            <person name="Mesa V."/>
            <person name="Sprenger R.R."/>
            <person name="Richter M."/>
            <person name="Diez M.S."/>
            <person name="Solano J."/>
            <person name="Bargiela R."/>
            <person name="Golyshina O.V."/>
            <person name="Manteca A."/>
            <person name="Ramos J.L."/>
            <person name="Gallego J.R."/>
            <person name="Llorente I."/>
            <person name="Martins Dos Santos V.A."/>
            <person name="Jensen O.N."/>
            <person name="Pelaez A.I."/>
            <person name="Sanchez J."/>
            <person name="Ferrer M."/>
        </authorList>
    </citation>
    <scope>NUCLEOTIDE SEQUENCE</scope>
</reference>
<dbReference type="AlphaFoldDB" id="T1A532"/>
<dbReference type="InterPro" id="IPR036259">
    <property type="entry name" value="MFS_trans_sf"/>
</dbReference>
<organism evidence="3">
    <name type="scientific">mine drainage metagenome</name>
    <dbReference type="NCBI Taxonomy" id="410659"/>
    <lineage>
        <taxon>unclassified sequences</taxon>
        <taxon>metagenomes</taxon>
        <taxon>ecological metagenomes</taxon>
    </lineage>
</organism>
<dbReference type="Gene3D" id="1.20.1250.20">
    <property type="entry name" value="MFS general substrate transporter like domains"/>
    <property type="match status" value="2"/>
</dbReference>
<evidence type="ECO:0000256" key="1">
    <source>
        <dbReference type="SAM" id="Phobius"/>
    </source>
</evidence>
<evidence type="ECO:0000259" key="2">
    <source>
        <dbReference type="PROSITE" id="PS50850"/>
    </source>
</evidence>
<name>T1A532_9ZZZZ</name>
<feature type="transmembrane region" description="Helical" evidence="1">
    <location>
        <begin position="264"/>
        <end position="287"/>
    </location>
</feature>
<protein>
    <submittedName>
        <fullName evidence="3">Major facilitator superfamily MFS_1</fullName>
    </submittedName>
</protein>
<dbReference type="GO" id="GO:0022857">
    <property type="term" value="F:transmembrane transporter activity"/>
    <property type="evidence" value="ECO:0007669"/>
    <property type="project" value="InterPro"/>
</dbReference>
<keyword evidence="1" id="KW-0812">Transmembrane</keyword>
<gene>
    <name evidence="3" type="ORF">B1B_10760</name>
</gene>